<sequence length="924" mass="93901">MSDRTVRVSLTANVAGYLAAMEKARKSTDNVGKSSAEVKTKFEAQNAAMAQLGAGMATAGVVAAASVALAVAKFAEFDQAMSNVSAATHETTENMDLLRDAALDAGGRTVFSATEAANAIEELGKAGLSTQDILGGALNGALDLAAAGGLGVADAAGIAAVALKTFKLEGTDMSHVADLLAAGAGKAMGDVTDLSAALSQSGQVASSTGLSIEETTATLSAFAAQGLLGSDAGTSFKSMLQRLTPQSAEAAAAMKTLGIDAYDAGGNFIGMAKFAGVLQTALKDKTVEERNAAMATIFGSDAVRAATVLYSEGEKGISKWTEAVDDQGYAAETARARLDNLRGDVEALGGAFDTALIQSGSAANDSLRALVQTGTTAVDMFNSAPPIVQEASLALGVATAAIGLTGGAFMLGVPKIVAFRDGMAALNLTMGRTALAGGAVGLGITALAMIIGGVATAQADAKAKAIAYGDTLDAVSNKISASTREMVKANLAADISIMGIGTGSSAYDAAEKIGLGLDLITNAASGNIDAMNELLPLLNKDTSSGAFKNLMKETGLNAIELTRAINDVTNGVKGESASIEDAIRVAQQKQSVDQATVTAADGVASATLTAADAYLAASDTASGLQSTLMDLINSMNELNGVGQDASSANMAYQESLDAVDAQIAEVTAGTDGYVRTLDIGTEAGRSNRAMLDDLAASSQDAAQKQFDLDSNTANYRTTLEAGHQAVVDRAIALGANADEANRIADEISKIPTESAWKMIADTSDANRTIDDFIAAMGRRVGTINFRAQLPDLNGAVSGSGRMGTFATGGFTGIGGKYEPAGIVHKQEFVSTAEATAIPSNRAMLEFMNNGGRAQGYSGGGYVTGQNVQYVNNNNGGNSTVHVNPQVSLAGATITAVMDGRPITLMIQDQIVSANQSRDAKFRRG</sequence>
<dbReference type="PANTHER" id="PTHR37813:SF1">
    <property type="entry name" value="FELS-2 PROPHAGE PROTEIN"/>
    <property type="match status" value="1"/>
</dbReference>
<reference evidence="5 7" key="2">
    <citation type="submission" date="2020-08" db="EMBL/GenBank/DDBJ databases">
        <title>Sequencing the genomes of 1000 actinobacteria strains.</title>
        <authorList>
            <person name="Klenk H.-P."/>
        </authorList>
    </citation>
    <scope>NUCLEOTIDE SEQUENCE [LARGE SCALE GENOMIC DNA]</scope>
    <source>
        <strain evidence="5 7">DSM 21065</strain>
    </source>
</reference>
<feature type="transmembrane region" description="Helical" evidence="2">
    <location>
        <begin position="393"/>
        <end position="413"/>
    </location>
</feature>
<evidence type="ECO:0000313" key="7">
    <source>
        <dbReference type="Proteomes" id="UP000561726"/>
    </source>
</evidence>
<dbReference type="RefSeq" id="WP_035837274.1">
    <property type="nucleotide sequence ID" value="NZ_JACHBQ010000001.1"/>
</dbReference>
<dbReference type="AlphaFoldDB" id="A0A099J5J1"/>
<organism evidence="4 6">
    <name type="scientific">Cryobacterium roopkundense</name>
    <dbReference type="NCBI Taxonomy" id="1001240"/>
    <lineage>
        <taxon>Bacteria</taxon>
        <taxon>Bacillati</taxon>
        <taxon>Actinomycetota</taxon>
        <taxon>Actinomycetes</taxon>
        <taxon>Micrococcales</taxon>
        <taxon>Microbacteriaceae</taxon>
        <taxon>Cryobacterium</taxon>
    </lineage>
</organism>
<comment type="caution">
    <text evidence="4">The sequence shown here is derived from an EMBL/GenBank/DDBJ whole genome shotgun (WGS) entry which is preliminary data.</text>
</comment>
<feature type="transmembrane region" description="Helical" evidence="2">
    <location>
        <begin position="434"/>
        <end position="455"/>
    </location>
</feature>
<keyword evidence="2" id="KW-0812">Transmembrane</keyword>
<name>A0A099J5J1_9MICO</name>
<evidence type="ECO:0000313" key="4">
    <source>
        <dbReference type="EMBL" id="KGJ72723.1"/>
    </source>
</evidence>
<evidence type="ECO:0000256" key="2">
    <source>
        <dbReference type="SAM" id="Phobius"/>
    </source>
</evidence>
<protein>
    <submittedName>
        <fullName evidence="5">TP901 family phage tail tape measure protein</fullName>
    </submittedName>
</protein>
<feature type="domain" description="Phage tail tape measure protein" evidence="3">
    <location>
        <begin position="99"/>
        <end position="299"/>
    </location>
</feature>
<accession>A0A099J5J1</accession>
<evidence type="ECO:0000313" key="5">
    <source>
        <dbReference type="EMBL" id="MBB5641791.1"/>
    </source>
</evidence>
<proteinExistence type="predicted"/>
<dbReference type="STRING" id="1001240.GY21_13530"/>
<dbReference type="Proteomes" id="UP000029864">
    <property type="component" value="Unassembled WGS sequence"/>
</dbReference>
<keyword evidence="2" id="KW-0472">Membrane</keyword>
<dbReference type="OrthoDB" id="2183194at2"/>
<keyword evidence="2" id="KW-1133">Transmembrane helix</keyword>
<evidence type="ECO:0000256" key="1">
    <source>
        <dbReference type="ARBA" id="ARBA00022612"/>
    </source>
</evidence>
<gene>
    <name evidence="5" type="ORF">BJ997_002339</name>
    <name evidence="4" type="ORF">GY21_13530</name>
</gene>
<dbReference type="EMBL" id="JACHBQ010000001">
    <property type="protein sequence ID" value="MBB5641791.1"/>
    <property type="molecule type" value="Genomic_DNA"/>
</dbReference>
<dbReference type="Pfam" id="PF10145">
    <property type="entry name" value="PhageMin_Tail"/>
    <property type="match status" value="1"/>
</dbReference>
<dbReference type="InterPro" id="IPR010090">
    <property type="entry name" value="Phage_tape_meas"/>
</dbReference>
<dbReference type="Proteomes" id="UP000561726">
    <property type="component" value="Unassembled WGS sequence"/>
</dbReference>
<dbReference type="NCBIfam" id="TIGR01760">
    <property type="entry name" value="tape_meas_TP901"/>
    <property type="match status" value="1"/>
</dbReference>
<evidence type="ECO:0000313" key="6">
    <source>
        <dbReference type="Proteomes" id="UP000029864"/>
    </source>
</evidence>
<dbReference type="eggNOG" id="COG5283">
    <property type="taxonomic scope" value="Bacteria"/>
</dbReference>
<keyword evidence="6" id="KW-1185">Reference proteome</keyword>
<dbReference type="EMBL" id="JPXF01000058">
    <property type="protein sequence ID" value="KGJ72723.1"/>
    <property type="molecule type" value="Genomic_DNA"/>
</dbReference>
<reference evidence="4 6" key="1">
    <citation type="submission" date="2014-08" db="EMBL/GenBank/DDBJ databases">
        <authorList>
            <person name="Sisinthy S."/>
        </authorList>
    </citation>
    <scope>NUCLEOTIDE SEQUENCE [LARGE SCALE GENOMIC DNA]</scope>
    <source>
        <strain evidence="4 6">RuG17</strain>
    </source>
</reference>
<evidence type="ECO:0000259" key="3">
    <source>
        <dbReference type="Pfam" id="PF10145"/>
    </source>
</evidence>
<dbReference type="PANTHER" id="PTHR37813">
    <property type="entry name" value="FELS-2 PROPHAGE PROTEIN"/>
    <property type="match status" value="1"/>
</dbReference>
<keyword evidence="1" id="KW-1188">Viral release from host cell</keyword>